<dbReference type="HAMAP" id="MF_00508">
    <property type="entry name" value="Ribosomal_uS10"/>
    <property type="match status" value="1"/>
</dbReference>
<dbReference type="GeneID" id="23629420"/>
<dbReference type="RefSeq" id="YP_009122090.1">
    <property type="nucleotide sequence ID" value="NC_026522.1"/>
</dbReference>
<keyword evidence="6" id="KW-0934">Plastid</keyword>
<dbReference type="NCBIfam" id="TIGR01049">
    <property type="entry name" value="rpsJ_bact"/>
    <property type="match status" value="1"/>
</dbReference>
<reference evidence="6" key="1">
    <citation type="journal article" date="2015" name="J. Phycol.">
        <title>The Choreocolax polysiphoniae plastid forces a reevaluation of the evolutionary pathways to parasitism in red algae.</title>
        <authorList>
            <person name="Salomaki E.D."/>
            <person name="Nickles K.R."/>
            <person name="Lane C.E."/>
        </authorList>
    </citation>
    <scope>NUCLEOTIDE SEQUENCE</scope>
</reference>
<dbReference type="NCBIfam" id="NF001861">
    <property type="entry name" value="PRK00596.1"/>
    <property type="match status" value="1"/>
</dbReference>
<dbReference type="InterPro" id="IPR001848">
    <property type="entry name" value="Ribosomal_uS10"/>
</dbReference>
<dbReference type="AlphaFoldDB" id="A0A0B5VUI8"/>
<dbReference type="PRINTS" id="PR00971">
    <property type="entry name" value="RIBOSOMALS10"/>
</dbReference>
<dbReference type="GO" id="GO:0005840">
    <property type="term" value="C:ribosome"/>
    <property type="evidence" value="ECO:0007669"/>
    <property type="project" value="UniProtKB-KW"/>
</dbReference>
<accession>A0A0B5VUI8</accession>
<evidence type="ECO:0000256" key="1">
    <source>
        <dbReference type="ARBA" id="ARBA00007102"/>
    </source>
</evidence>
<dbReference type="PANTHER" id="PTHR11700">
    <property type="entry name" value="30S RIBOSOMAL PROTEIN S10 FAMILY MEMBER"/>
    <property type="match status" value="1"/>
</dbReference>
<dbReference type="Pfam" id="PF00338">
    <property type="entry name" value="Ribosomal_S10"/>
    <property type="match status" value="1"/>
</dbReference>
<dbReference type="GO" id="GO:1990904">
    <property type="term" value="C:ribonucleoprotein complex"/>
    <property type="evidence" value="ECO:0007669"/>
    <property type="project" value="UniProtKB-KW"/>
</dbReference>
<keyword evidence="2 6" id="KW-0689">Ribosomal protein</keyword>
<evidence type="ECO:0000256" key="3">
    <source>
        <dbReference type="ARBA" id="ARBA00023274"/>
    </source>
</evidence>
<name>A0A0B5VUI8_9FLOR</name>
<evidence type="ECO:0000313" key="6">
    <source>
        <dbReference type="EMBL" id="AJH65848.1"/>
    </source>
</evidence>
<comment type="similarity">
    <text evidence="1">Belongs to the universal ribosomal protein uS10 family.</text>
</comment>
<feature type="domain" description="Small ribosomal subunit protein uS10" evidence="5">
    <location>
        <begin position="11"/>
        <end position="105"/>
    </location>
</feature>
<evidence type="ECO:0000259" key="5">
    <source>
        <dbReference type="SMART" id="SM01403"/>
    </source>
</evidence>
<geneLocation type="plastid" evidence="6"/>
<dbReference type="FunFam" id="3.30.70.600:FF:000003">
    <property type="entry name" value="30S ribosomal protein S10"/>
    <property type="match status" value="1"/>
</dbReference>
<protein>
    <recommendedName>
        <fullName evidence="4">30S ribosomal protein S10, chloroplastic</fullName>
    </recommendedName>
</protein>
<dbReference type="InterPro" id="IPR027486">
    <property type="entry name" value="Ribosomal_uS10_dom"/>
</dbReference>
<dbReference type="SMART" id="SM01403">
    <property type="entry name" value="Ribosomal_S10"/>
    <property type="match status" value="1"/>
</dbReference>
<dbReference type="EMBL" id="KP308096">
    <property type="protein sequence ID" value="AJH65848.1"/>
    <property type="molecule type" value="Genomic_DNA"/>
</dbReference>
<dbReference type="GO" id="GO:0003735">
    <property type="term" value="F:structural constituent of ribosome"/>
    <property type="evidence" value="ECO:0007669"/>
    <property type="project" value="InterPro"/>
</dbReference>
<evidence type="ECO:0000256" key="4">
    <source>
        <dbReference type="ARBA" id="ARBA00076889"/>
    </source>
</evidence>
<dbReference type="GO" id="GO:0006412">
    <property type="term" value="P:translation"/>
    <property type="evidence" value="ECO:0007669"/>
    <property type="project" value="InterPro"/>
</dbReference>
<organism evidence="6">
    <name type="scientific">Choreocolax polysiphoniae</name>
    <dbReference type="NCBI Taxonomy" id="282351"/>
    <lineage>
        <taxon>Eukaryota</taxon>
        <taxon>Rhodophyta</taxon>
        <taxon>Florideophyceae</taxon>
        <taxon>Rhodymeniophycidae</taxon>
        <taxon>Gigartinales</taxon>
        <taxon>Choreocolacaceae</taxon>
        <taxon>Choreocolax</taxon>
    </lineage>
</organism>
<dbReference type="SUPFAM" id="SSF54999">
    <property type="entry name" value="Ribosomal protein S10"/>
    <property type="match status" value="1"/>
</dbReference>
<sequence length="105" mass="12583">MINQIQQNKIKIKLKTYNHILLLRSCKYIIEVFDKTKVKIIGPISLPTQRRIYCVLRSPHIDKDSREHFEVRIYTKFIYIYKFSIQIIDQLMKLNITSGVDIEVK</sequence>
<dbReference type="Gene3D" id="3.30.70.600">
    <property type="entry name" value="Ribosomal protein S10 domain"/>
    <property type="match status" value="1"/>
</dbReference>
<proteinExistence type="inferred from homology"/>
<evidence type="ECO:0000256" key="2">
    <source>
        <dbReference type="ARBA" id="ARBA00022980"/>
    </source>
</evidence>
<keyword evidence="3" id="KW-0687">Ribonucleoprotein</keyword>
<gene>
    <name evidence="6" type="primary">rps10</name>
</gene>
<dbReference type="InterPro" id="IPR036838">
    <property type="entry name" value="Ribosomal_uS10_dom_sf"/>
</dbReference>